<dbReference type="Pfam" id="PF16038">
    <property type="entry name" value="TMIE"/>
    <property type="match status" value="1"/>
</dbReference>
<evidence type="ECO:0000313" key="3">
    <source>
        <dbReference type="Proteomes" id="UP001159042"/>
    </source>
</evidence>
<gene>
    <name evidence="2" type="ORF">NQ315_001912</name>
</gene>
<dbReference type="Proteomes" id="UP001159042">
    <property type="component" value="Unassembled WGS sequence"/>
</dbReference>
<keyword evidence="1" id="KW-0472">Membrane</keyword>
<evidence type="ECO:0008006" key="4">
    <source>
        <dbReference type="Google" id="ProtNLM"/>
    </source>
</evidence>
<dbReference type="PANTHER" id="PTHR28635:SF1">
    <property type="entry name" value="TRANSMEMBRANE INNER EAR EXPRESSED PROTEIN"/>
    <property type="match status" value="1"/>
</dbReference>
<evidence type="ECO:0000313" key="2">
    <source>
        <dbReference type="EMBL" id="KAJ8923354.1"/>
    </source>
</evidence>
<dbReference type="EMBL" id="JANEYG010000005">
    <property type="protein sequence ID" value="KAJ8923354.1"/>
    <property type="molecule type" value="Genomic_DNA"/>
</dbReference>
<proteinExistence type="predicted"/>
<organism evidence="2 3">
    <name type="scientific">Exocentrus adspersus</name>
    <dbReference type="NCBI Taxonomy" id="1586481"/>
    <lineage>
        <taxon>Eukaryota</taxon>
        <taxon>Metazoa</taxon>
        <taxon>Ecdysozoa</taxon>
        <taxon>Arthropoda</taxon>
        <taxon>Hexapoda</taxon>
        <taxon>Insecta</taxon>
        <taxon>Pterygota</taxon>
        <taxon>Neoptera</taxon>
        <taxon>Endopterygota</taxon>
        <taxon>Coleoptera</taxon>
        <taxon>Polyphaga</taxon>
        <taxon>Cucujiformia</taxon>
        <taxon>Chrysomeloidea</taxon>
        <taxon>Cerambycidae</taxon>
        <taxon>Lamiinae</taxon>
        <taxon>Acanthocinini</taxon>
        <taxon>Exocentrus</taxon>
    </lineage>
</organism>
<keyword evidence="1" id="KW-1133">Transmembrane helix</keyword>
<feature type="transmembrane region" description="Helical" evidence="1">
    <location>
        <begin position="30"/>
        <end position="51"/>
    </location>
</feature>
<sequence>MSPTFYANPDEETEPWIERAGIEGYGFRNWHYIFFCFSIFTIFVILVCCCIRIRIPRTKQEIEADYRRKKLTEKFQQRLKLIQNQEMDALDLHTALEIIQEDYRKEQANVACQFDMSPENVANTSRQAPHHQSFGRKISNILKFTKSSNQ</sequence>
<protein>
    <recommendedName>
        <fullName evidence="4">Transmembrane inner ear expressed protein</fullName>
    </recommendedName>
</protein>
<dbReference type="AlphaFoldDB" id="A0AAV8WA67"/>
<dbReference type="PANTHER" id="PTHR28635">
    <property type="entry name" value="TRANSMEMBRANE INNER EAR EXPRESSED PROTEIN"/>
    <property type="match status" value="1"/>
</dbReference>
<accession>A0AAV8WA67</accession>
<keyword evidence="3" id="KW-1185">Reference proteome</keyword>
<reference evidence="2 3" key="1">
    <citation type="journal article" date="2023" name="Insect Mol. Biol.">
        <title>Genome sequencing provides insights into the evolution of gene families encoding plant cell wall-degrading enzymes in longhorned beetles.</title>
        <authorList>
            <person name="Shin N.R."/>
            <person name="Okamura Y."/>
            <person name="Kirsch R."/>
            <person name="Pauchet Y."/>
        </authorList>
    </citation>
    <scope>NUCLEOTIDE SEQUENCE [LARGE SCALE GENOMIC DNA]</scope>
    <source>
        <strain evidence="2">EAD_L_NR</strain>
    </source>
</reference>
<keyword evidence="1" id="KW-0812">Transmembrane</keyword>
<dbReference type="InterPro" id="IPR032006">
    <property type="entry name" value="TMIE"/>
</dbReference>
<name>A0AAV8WA67_9CUCU</name>
<comment type="caution">
    <text evidence="2">The sequence shown here is derived from an EMBL/GenBank/DDBJ whole genome shotgun (WGS) entry which is preliminary data.</text>
</comment>
<evidence type="ECO:0000256" key="1">
    <source>
        <dbReference type="SAM" id="Phobius"/>
    </source>
</evidence>